<evidence type="ECO:0000313" key="5">
    <source>
        <dbReference type="Proteomes" id="UP000483261"/>
    </source>
</evidence>
<protein>
    <submittedName>
        <fullName evidence="4">Uncharacterized protein</fullName>
    </submittedName>
</protein>
<dbReference type="Proteomes" id="UP000483261">
    <property type="component" value="Unassembled WGS sequence"/>
</dbReference>
<keyword evidence="3" id="KW-1133">Transmembrane helix</keyword>
<evidence type="ECO:0000256" key="2">
    <source>
        <dbReference type="SAM" id="MobiDB-lite"/>
    </source>
</evidence>
<feature type="region of interest" description="Disordered" evidence="2">
    <location>
        <begin position="1"/>
        <end position="34"/>
    </location>
</feature>
<feature type="coiled-coil region" evidence="1">
    <location>
        <begin position="119"/>
        <end position="153"/>
    </location>
</feature>
<comment type="caution">
    <text evidence="4">The sequence shown here is derived from an EMBL/GenBank/DDBJ whole genome shotgun (WGS) entry which is preliminary data.</text>
</comment>
<keyword evidence="5" id="KW-1185">Reference proteome</keyword>
<feature type="transmembrane region" description="Helical" evidence="3">
    <location>
        <begin position="87"/>
        <end position="108"/>
    </location>
</feature>
<name>A0A6M1R062_9ACTN</name>
<feature type="compositionally biased region" description="Polar residues" evidence="2">
    <location>
        <begin position="1"/>
        <end position="17"/>
    </location>
</feature>
<keyword evidence="3" id="KW-0812">Transmembrane</keyword>
<feature type="compositionally biased region" description="Acidic residues" evidence="2">
    <location>
        <begin position="18"/>
        <end position="27"/>
    </location>
</feature>
<gene>
    <name evidence="4" type="ORF">G5C66_00085</name>
</gene>
<sequence>MTQNANVDGETVVSTELQEPEPVEESPDVQSPPAVGKWPWQVSAAIAAVALVAVLLVLALGWAYIVQHNEAQERADWEQLLGIIDRVQNIALFVLGALLGVSVTGAAAKSAASAADQNKKEAEKQHGAAMQNMQAAENNMKVAELAARDTRAAVTQLAAQIEQVKAGSGQDVLDRIGEGIQVIDLSRADSLDALSELDLNGDGRYVMFPQSSLDAVRAPDTSDAEKLVADLQERWAPDHIG</sequence>
<keyword evidence="1" id="KW-0175">Coiled coil</keyword>
<dbReference type="AlphaFoldDB" id="A0A6M1R062"/>
<organism evidence="4 5">
    <name type="scientific">Nocardioides turkmenicus</name>
    <dbReference type="NCBI Taxonomy" id="2711220"/>
    <lineage>
        <taxon>Bacteria</taxon>
        <taxon>Bacillati</taxon>
        <taxon>Actinomycetota</taxon>
        <taxon>Actinomycetes</taxon>
        <taxon>Propionibacteriales</taxon>
        <taxon>Nocardioidaceae</taxon>
        <taxon>Nocardioides</taxon>
    </lineage>
</organism>
<evidence type="ECO:0000256" key="1">
    <source>
        <dbReference type="SAM" id="Coils"/>
    </source>
</evidence>
<dbReference type="RefSeq" id="WP_165108507.1">
    <property type="nucleotide sequence ID" value="NZ_JAALAA010000001.1"/>
</dbReference>
<proteinExistence type="predicted"/>
<feature type="transmembrane region" description="Helical" evidence="3">
    <location>
        <begin position="42"/>
        <end position="66"/>
    </location>
</feature>
<keyword evidence="3" id="KW-0472">Membrane</keyword>
<accession>A0A6M1R062</accession>
<evidence type="ECO:0000313" key="4">
    <source>
        <dbReference type="EMBL" id="NGN91139.1"/>
    </source>
</evidence>
<dbReference type="EMBL" id="JAALAA010000001">
    <property type="protein sequence ID" value="NGN91139.1"/>
    <property type="molecule type" value="Genomic_DNA"/>
</dbReference>
<reference evidence="4 5" key="1">
    <citation type="submission" date="2020-02" db="EMBL/GenBank/DDBJ databases">
        <title>Whole-genome analyses of novel actinobacteria.</title>
        <authorList>
            <person name="Sahin N."/>
        </authorList>
    </citation>
    <scope>NUCLEOTIDE SEQUENCE [LARGE SCALE GENOMIC DNA]</scope>
    <source>
        <strain evidence="4 5">KC13</strain>
    </source>
</reference>
<evidence type="ECO:0000256" key="3">
    <source>
        <dbReference type="SAM" id="Phobius"/>
    </source>
</evidence>